<reference evidence="3 4" key="1">
    <citation type="submission" date="2019-11" db="EMBL/GenBank/DDBJ databases">
        <title>Type strains purchased from KCTC, JCM and DSMZ.</title>
        <authorList>
            <person name="Lu H."/>
        </authorList>
    </citation>
    <scope>NUCLEOTIDE SEQUENCE [LARGE SCALE GENOMIC DNA]</scope>
    <source>
        <strain evidence="3 4">KCTC 42409</strain>
    </source>
</reference>
<dbReference type="Pfam" id="PF13579">
    <property type="entry name" value="Glyco_trans_4_4"/>
    <property type="match status" value="1"/>
</dbReference>
<comment type="caution">
    <text evidence="3">The sequence shown here is derived from an EMBL/GenBank/DDBJ whole genome shotgun (WGS) entry which is preliminary data.</text>
</comment>
<sequence>MRIMLLTQFFEPEPTFKGVVFARKLQELGHEVEVITTFPNYPIGKIYQGYKQKWRSKEVVEGINVVRVPIYASHDTSRVRRSLNYISFAASSLIYGLFFAKKADIIYVYHPPMTVGVVGALIGMMRRIPFVCDIQDLWPDTLRATGMVSSEKFIRFVGHVCQWMYARAAHVVVLSPGFRRRLIERGVPEEKISIIYNWCNESALEVPAESGLDLGFMDGRFNVVFAGNMGKAQALGSVIEAARRVEAENANIQFVFIGGGLEVDALKKQSAGLGITNVRFLPPVPMTEVGVVLERADALLVHLKNDPLFTITIPSKTQAYMAVGKPLLMAVDGDAAELVRESKAGLAIVSEDPHSIAEKVLQLASMPPEHRVAMGQRAKEFYEKELSLDIGCRKFSDLFQRLVFKRRA</sequence>
<dbReference type="InterPro" id="IPR028098">
    <property type="entry name" value="Glyco_trans_4-like_N"/>
</dbReference>
<gene>
    <name evidence="3" type="ORF">GM668_00255</name>
</gene>
<dbReference type="PANTHER" id="PTHR12526">
    <property type="entry name" value="GLYCOSYLTRANSFERASE"/>
    <property type="match status" value="1"/>
</dbReference>
<dbReference type="InterPro" id="IPR001296">
    <property type="entry name" value="Glyco_trans_1"/>
</dbReference>
<dbReference type="SUPFAM" id="SSF53756">
    <property type="entry name" value="UDP-Glycosyltransferase/glycogen phosphorylase"/>
    <property type="match status" value="1"/>
</dbReference>
<accession>A0A6L6PSN1</accession>
<proteinExistence type="predicted"/>
<dbReference type="OrthoDB" id="9787293at2"/>
<keyword evidence="3" id="KW-0808">Transferase</keyword>
<dbReference type="Proteomes" id="UP000484015">
    <property type="component" value="Unassembled WGS sequence"/>
</dbReference>
<evidence type="ECO:0000313" key="3">
    <source>
        <dbReference type="EMBL" id="MTW00510.1"/>
    </source>
</evidence>
<dbReference type="GO" id="GO:0016757">
    <property type="term" value="F:glycosyltransferase activity"/>
    <property type="evidence" value="ECO:0007669"/>
    <property type="project" value="InterPro"/>
</dbReference>
<evidence type="ECO:0000259" key="1">
    <source>
        <dbReference type="Pfam" id="PF00534"/>
    </source>
</evidence>
<evidence type="ECO:0000313" key="4">
    <source>
        <dbReference type="Proteomes" id="UP000484015"/>
    </source>
</evidence>
<dbReference type="Pfam" id="PF00534">
    <property type="entry name" value="Glycos_transf_1"/>
    <property type="match status" value="1"/>
</dbReference>
<protein>
    <submittedName>
        <fullName evidence="3">Glycosyltransferase</fullName>
    </submittedName>
</protein>
<evidence type="ECO:0000259" key="2">
    <source>
        <dbReference type="Pfam" id="PF13579"/>
    </source>
</evidence>
<feature type="domain" description="Glycosyl transferase family 1" evidence="1">
    <location>
        <begin position="218"/>
        <end position="380"/>
    </location>
</feature>
<feature type="domain" description="Glycosyltransferase subfamily 4-like N-terminal" evidence="2">
    <location>
        <begin position="22"/>
        <end position="198"/>
    </location>
</feature>
<dbReference type="CDD" id="cd03794">
    <property type="entry name" value="GT4_WbuB-like"/>
    <property type="match status" value="1"/>
</dbReference>
<dbReference type="Gene3D" id="3.40.50.2000">
    <property type="entry name" value="Glycogen Phosphorylase B"/>
    <property type="match status" value="2"/>
</dbReference>
<organism evidence="3 4">
    <name type="scientific">Pseudoduganella ginsengisoli</name>
    <dbReference type="NCBI Taxonomy" id="1462440"/>
    <lineage>
        <taxon>Bacteria</taxon>
        <taxon>Pseudomonadati</taxon>
        <taxon>Pseudomonadota</taxon>
        <taxon>Betaproteobacteria</taxon>
        <taxon>Burkholderiales</taxon>
        <taxon>Oxalobacteraceae</taxon>
        <taxon>Telluria group</taxon>
        <taxon>Pseudoduganella</taxon>
    </lineage>
</organism>
<name>A0A6L6PSN1_9BURK</name>
<keyword evidence="4" id="KW-1185">Reference proteome</keyword>
<dbReference type="AlphaFoldDB" id="A0A6L6PSN1"/>
<dbReference type="RefSeq" id="WP_155436941.1">
    <property type="nucleotide sequence ID" value="NZ_WNLA01000001.1"/>
</dbReference>
<dbReference type="EMBL" id="WNLA01000001">
    <property type="protein sequence ID" value="MTW00510.1"/>
    <property type="molecule type" value="Genomic_DNA"/>
</dbReference>